<dbReference type="AlphaFoldDB" id="A0A930VX78"/>
<dbReference type="RefSeq" id="WP_315572494.1">
    <property type="nucleotide sequence ID" value="NZ_CAUTZM010000003.1"/>
</dbReference>
<feature type="domain" description="HIRAN" evidence="3">
    <location>
        <begin position="6"/>
        <end position="106"/>
    </location>
</feature>
<dbReference type="GO" id="GO:0003676">
    <property type="term" value="F:nucleic acid binding"/>
    <property type="evidence" value="ECO:0007669"/>
    <property type="project" value="InterPro"/>
</dbReference>
<dbReference type="Proteomes" id="UP000698335">
    <property type="component" value="Unassembled WGS sequence"/>
</dbReference>
<evidence type="ECO:0000313" key="4">
    <source>
        <dbReference type="EMBL" id="MBF4807775.1"/>
    </source>
</evidence>
<comment type="caution">
    <text evidence="4">The sequence shown here is derived from an EMBL/GenBank/DDBJ whole genome shotgun (WGS) entry which is preliminary data.</text>
</comment>
<proteinExistence type="predicted"/>
<organism evidence="4 5">
    <name type="scientific">Lancefieldella rimae</name>
    <dbReference type="NCBI Taxonomy" id="1383"/>
    <lineage>
        <taxon>Bacteria</taxon>
        <taxon>Bacillati</taxon>
        <taxon>Actinomycetota</taxon>
        <taxon>Coriobacteriia</taxon>
        <taxon>Coriobacteriales</taxon>
        <taxon>Atopobiaceae</taxon>
        <taxon>Lancefieldella</taxon>
    </lineage>
</organism>
<evidence type="ECO:0000259" key="3">
    <source>
        <dbReference type="SMART" id="SM00910"/>
    </source>
</evidence>
<keyword evidence="1" id="KW-0479">Metal-binding</keyword>
<protein>
    <submittedName>
        <fullName evidence="4">HIRAN domain-containing protein</fullName>
    </submittedName>
</protein>
<reference evidence="4" key="1">
    <citation type="submission" date="2020-04" db="EMBL/GenBank/DDBJ databases">
        <title>Deep metagenomics examines the oral microbiome during advanced dental caries in children, revealing novel taxa and co-occurrences with host molecules.</title>
        <authorList>
            <person name="Baker J.L."/>
            <person name="Morton J.T."/>
            <person name="Dinis M."/>
            <person name="Alvarez R."/>
            <person name="Tran N.C."/>
            <person name="Knight R."/>
            <person name="Edlund A."/>
        </authorList>
    </citation>
    <scope>NUCLEOTIDE SEQUENCE</scope>
    <source>
        <strain evidence="4">JCVI_38_bin.5</strain>
    </source>
</reference>
<dbReference type="Pfam" id="PF08797">
    <property type="entry name" value="HIRAN"/>
    <property type="match status" value="1"/>
</dbReference>
<accession>A0A930VX78</accession>
<dbReference type="InterPro" id="IPR014905">
    <property type="entry name" value="HIRAN"/>
</dbReference>
<keyword evidence="2" id="KW-0378">Hydrolase</keyword>
<dbReference type="EMBL" id="JABZGW010000127">
    <property type="protein sequence ID" value="MBF4807775.1"/>
    <property type="molecule type" value="Genomic_DNA"/>
</dbReference>
<evidence type="ECO:0000256" key="1">
    <source>
        <dbReference type="ARBA" id="ARBA00022723"/>
    </source>
</evidence>
<dbReference type="GO" id="GO:0008270">
    <property type="term" value="F:zinc ion binding"/>
    <property type="evidence" value="ECO:0007669"/>
    <property type="project" value="InterPro"/>
</dbReference>
<evidence type="ECO:0000313" key="5">
    <source>
        <dbReference type="Proteomes" id="UP000698335"/>
    </source>
</evidence>
<dbReference type="SMART" id="SM00910">
    <property type="entry name" value="HIRAN"/>
    <property type="match status" value="1"/>
</dbReference>
<gene>
    <name evidence="4" type="ORF">HXK26_03670</name>
</gene>
<evidence type="ECO:0000256" key="2">
    <source>
        <dbReference type="ARBA" id="ARBA00022801"/>
    </source>
</evidence>
<name>A0A930VX78_9ACTN</name>
<dbReference type="GO" id="GO:0016818">
    <property type="term" value="F:hydrolase activity, acting on acid anhydrides, in phosphorus-containing anhydrides"/>
    <property type="evidence" value="ECO:0007669"/>
    <property type="project" value="InterPro"/>
</dbReference>
<dbReference type="Gene3D" id="3.30.70.2330">
    <property type="match status" value="1"/>
</dbReference>
<sequence length="109" mass="12475">MPERSKSFVDFHIAGFKHWDGIFMLSSLKVGQKLELRAEFDNPMDPDAVAIYLEGAKLGYIPREYNSVIAQLMYFGHEDVFEAFVLGVDPEAEPWKQVRVGVRVRDVRG</sequence>